<accession>A0ABR7HIW2</accession>
<dbReference type="InterPro" id="IPR038157">
    <property type="entry name" value="FeoA_core_dom"/>
</dbReference>
<comment type="caution">
    <text evidence="3">The sequence shown here is derived from an EMBL/GenBank/DDBJ whole genome shotgun (WGS) entry which is preliminary data.</text>
</comment>
<name>A0ABR7HIW2_9FIRM</name>
<dbReference type="RefSeq" id="WP_186934760.1">
    <property type="nucleotide sequence ID" value="NZ_JACOPS010000001.1"/>
</dbReference>
<evidence type="ECO:0000313" key="4">
    <source>
        <dbReference type="Proteomes" id="UP000636755"/>
    </source>
</evidence>
<dbReference type="SUPFAM" id="SSF50037">
    <property type="entry name" value="C-terminal domain of transcriptional repressors"/>
    <property type="match status" value="1"/>
</dbReference>
<keyword evidence="1" id="KW-0408">Iron</keyword>
<evidence type="ECO:0000259" key="2">
    <source>
        <dbReference type="SMART" id="SM00899"/>
    </source>
</evidence>
<dbReference type="InterPro" id="IPR008988">
    <property type="entry name" value="Transcriptional_repressor_C"/>
</dbReference>
<dbReference type="Proteomes" id="UP000636755">
    <property type="component" value="Unassembled WGS sequence"/>
</dbReference>
<proteinExistence type="predicted"/>
<dbReference type="Gene3D" id="2.30.30.90">
    <property type="match status" value="1"/>
</dbReference>
<evidence type="ECO:0000256" key="1">
    <source>
        <dbReference type="ARBA" id="ARBA00023004"/>
    </source>
</evidence>
<organism evidence="3 4">
    <name type="scientific">Ruminococcus intestinalis</name>
    <dbReference type="NCBI Taxonomy" id="2763066"/>
    <lineage>
        <taxon>Bacteria</taxon>
        <taxon>Bacillati</taxon>
        <taxon>Bacillota</taxon>
        <taxon>Clostridia</taxon>
        <taxon>Eubacteriales</taxon>
        <taxon>Oscillospiraceae</taxon>
        <taxon>Ruminococcus</taxon>
    </lineage>
</organism>
<dbReference type="SMART" id="SM00899">
    <property type="entry name" value="FeoA"/>
    <property type="match status" value="1"/>
</dbReference>
<dbReference type="EMBL" id="JACOPS010000001">
    <property type="protein sequence ID" value="MBC5727454.1"/>
    <property type="molecule type" value="Genomic_DNA"/>
</dbReference>
<dbReference type="PANTHER" id="PTHR42954:SF2">
    <property type="entry name" value="FE(2+) TRANSPORT PROTEIN A"/>
    <property type="match status" value="1"/>
</dbReference>
<reference evidence="3 4" key="1">
    <citation type="submission" date="2020-08" db="EMBL/GenBank/DDBJ databases">
        <title>Genome public.</title>
        <authorList>
            <person name="Liu C."/>
            <person name="Sun Q."/>
        </authorList>
    </citation>
    <scope>NUCLEOTIDE SEQUENCE [LARGE SCALE GENOMIC DNA]</scope>
    <source>
        <strain evidence="3 4">NSJ-71</strain>
    </source>
</reference>
<dbReference type="InterPro" id="IPR007167">
    <property type="entry name" value="Fe-transptr_FeoA-like"/>
</dbReference>
<sequence>MEKTTLDKIPLNCEVYIDSVECGNGIKNRIFDMGITEGEKIVPIMKSPFGDPTAYLSKGTVIALRESDCSKITVRLNRDYA</sequence>
<dbReference type="InterPro" id="IPR052713">
    <property type="entry name" value="FeoA"/>
</dbReference>
<keyword evidence="4" id="KW-1185">Reference proteome</keyword>
<evidence type="ECO:0000313" key="3">
    <source>
        <dbReference type="EMBL" id="MBC5727454.1"/>
    </source>
</evidence>
<gene>
    <name evidence="3" type="ORF">H8R91_02685</name>
</gene>
<dbReference type="PANTHER" id="PTHR42954">
    <property type="entry name" value="FE(2+) TRANSPORT PROTEIN A"/>
    <property type="match status" value="1"/>
</dbReference>
<protein>
    <submittedName>
        <fullName evidence="3">Ferrous iron transport protein A</fullName>
    </submittedName>
</protein>
<dbReference type="Pfam" id="PF04023">
    <property type="entry name" value="FeoA"/>
    <property type="match status" value="1"/>
</dbReference>
<feature type="domain" description="Ferrous iron transporter FeoA-like" evidence="2">
    <location>
        <begin position="4"/>
        <end position="76"/>
    </location>
</feature>